<evidence type="ECO:0000256" key="8">
    <source>
        <dbReference type="ARBA" id="ARBA00023315"/>
    </source>
</evidence>
<keyword evidence="3 9" id="KW-0808">Transferase</keyword>
<dbReference type="InterPro" id="IPR013562">
    <property type="entry name" value="TmcA/NAT10_N"/>
</dbReference>
<keyword evidence="7 9" id="KW-0694">RNA-binding</keyword>
<keyword evidence="5 9" id="KW-0547">Nucleotide-binding</keyword>
<comment type="catalytic activity">
    <reaction evidence="9">
        <text>cytidine(34) in elongator tRNA(Met) + acetyl-CoA + ATP + H2O = N(4)-acetylcytidine(34) in elongator tRNA(Met) + ADP + phosphate + CoA + H(+)</text>
        <dbReference type="Rhea" id="RHEA:43788"/>
        <dbReference type="Rhea" id="RHEA-COMP:10693"/>
        <dbReference type="Rhea" id="RHEA-COMP:10694"/>
        <dbReference type="ChEBI" id="CHEBI:15377"/>
        <dbReference type="ChEBI" id="CHEBI:15378"/>
        <dbReference type="ChEBI" id="CHEBI:30616"/>
        <dbReference type="ChEBI" id="CHEBI:43474"/>
        <dbReference type="ChEBI" id="CHEBI:57287"/>
        <dbReference type="ChEBI" id="CHEBI:57288"/>
        <dbReference type="ChEBI" id="CHEBI:74900"/>
        <dbReference type="ChEBI" id="CHEBI:82748"/>
        <dbReference type="ChEBI" id="CHEBI:456216"/>
        <dbReference type="EC" id="2.3.1.193"/>
    </reaction>
</comment>
<dbReference type="SUPFAM" id="SSF52540">
    <property type="entry name" value="P-loop containing nucleoside triphosphate hydrolases"/>
    <property type="match status" value="1"/>
</dbReference>
<dbReference type="Gene3D" id="3.40.50.300">
    <property type="entry name" value="P-loop containing nucleotide triphosphate hydrolases"/>
    <property type="match status" value="1"/>
</dbReference>
<dbReference type="GO" id="GO:0002101">
    <property type="term" value="P:tRNA wobble cytosine modification"/>
    <property type="evidence" value="ECO:0007669"/>
    <property type="project" value="UniProtKB-UniRule"/>
</dbReference>
<protein>
    <recommendedName>
        <fullName evidence="9">tRNA(Met) cytidine acetyltransferase TmcA</fullName>
        <ecNumber evidence="9">2.3.1.193</ecNumber>
    </recommendedName>
</protein>
<evidence type="ECO:0000256" key="1">
    <source>
        <dbReference type="ARBA" id="ARBA00022490"/>
    </source>
</evidence>
<dbReference type="InterPro" id="IPR024914">
    <property type="entry name" value="tRNA_acetyltr_TmcA"/>
</dbReference>
<dbReference type="InterPro" id="IPR033442">
    <property type="entry name" value="TmcA_tRNA_bind"/>
</dbReference>
<dbReference type="Gene3D" id="3.40.630.30">
    <property type="match status" value="1"/>
</dbReference>
<dbReference type="AlphaFoldDB" id="A0A4Y9K509"/>
<dbReference type="Gene3D" id="1.20.120.890">
    <property type="entry name" value="tRNA(Met) cytidine acetyltransferase, tail domain"/>
    <property type="match status" value="1"/>
</dbReference>
<gene>
    <name evidence="9" type="primary">tmcA</name>
    <name evidence="11" type="ORF">E4T80_02580</name>
</gene>
<feature type="binding site" evidence="9">
    <location>
        <position position="152"/>
    </location>
    <ligand>
        <name>ATP</name>
        <dbReference type="ChEBI" id="CHEBI:30616"/>
    </ligand>
</feature>
<dbReference type="PANTHER" id="PTHR10925">
    <property type="entry name" value="N-ACETYLTRANSFERASE 10"/>
    <property type="match status" value="1"/>
</dbReference>
<proteinExistence type="inferred from homology"/>
<comment type="function">
    <text evidence="9">Catalyzes the formation of N(4)-acetylcytidine (ac(4)C) at the wobble position of tRNA(Met), by using acetyl-CoA as an acetyl donor and ATP (or GTP).</text>
</comment>
<dbReference type="Proteomes" id="UP000297396">
    <property type="component" value="Unassembled WGS sequence"/>
</dbReference>
<dbReference type="GO" id="GO:1990883">
    <property type="term" value="F:18S rRNA cytidine N-acetyltransferase activity"/>
    <property type="evidence" value="ECO:0007669"/>
    <property type="project" value="TreeGrafter"/>
</dbReference>
<dbReference type="PROSITE" id="PS51186">
    <property type="entry name" value="GNAT"/>
    <property type="match status" value="1"/>
</dbReference>
<dbReference type="Gene3D" id="3.40.50.11040">
    <property type="match status" value="1"/>
</dbReference>
<dbReference type="GO" id="GO:0051391">
    <property type="term" value="P:tRNA acetylation"/>
    <property type="evidence" value="ECO:0007669"/>
    <property type="project" value="UniProtKB-UniRule"/>
</dbReference>
<dbReference type="Pfam" id="PF05127">
    <property type="entry name" value="NAT10_TcmA_helicase"/>
    <property type="match status" value="1"/>
</dbReference>
<dbReference type="CDD" id="cd04301">
    <property type="entry name" value="NAT_SF"/>
    <property type="match status" value="1"/>
</dbReference>
<dbReference type="RefSeq" id="WP_135054677.1">
    <property type="nucleotide sequence ID" value="NZ_JADGLC010000004.1"/>
</dbReference>
<evidence type="ECO:0000256" key="9">
    <source>
        <dbReference type="HAMAP-Rule" id="MF_01886"/>
    </source>
</evidence>
<evidence type="ECO:0000313" key="11">
    <source>
        <dbReference type="EMBL" id="TFV12140.1"/>
    </source>
</evidence>
<keyword evidence="6 9" id="KW-0067">ATP-binding</keyword>
<evidence type="ECO:0000256" key="6">
    <source>
        <dbReference type="ARBA" id="ARBA00022840"/>
    </source>
</evidence>
<keyword evidence="8 9" id="KW-0012">Acyltransferase</keyword>
<dbReference type="GO" id="GO:0005524">
    <property type="term" value="F:ATP binding"/>
    <property type="evidence" value="ECO:0007669"/>
    <property type="project" value="UniProtKB-UniRule"/>
</dbReference>
<name>A0A4Y9K509_9PAST</name>
<evidence type="ECO:0000256" key="2">
    <source>
        <dbReference type="ARBA" id="ARBA00022555"/>
    </source>
</evidence>
<dbReference type="GO" id="GO:0005737">
    <property type="term" value="C:cytoplasm"/>
    <property type="evidence" value="ECO:0007669"/>
    <property type="project" value="UniProtKB-SubCell"/>
</dbReference>
<keyword evidence="1 9" id="KW-0963">Cytoplasm</keyword>
<comment type="caution">
    <text evidence="9">Lacks conserved residue(s) required for the propagation of feature annotation.</text>
</comment>
<dbReference type="GO" id="GO:0000049">
    <property type="term" value="F:tRNA binding"/>
    <property type="evidence" value="ECO:0007669"/>
    <property type="project" value="UniProtKB-UniRule"/>
</dbReference>
<evidence type="ECO:0000256" key="4">
    <source>
        <dbReference type="ARBA" id="ARBA00022694"/>
    </source>
</evidence>
<dbReference type="InterPro" id="IPR038321">
    <property type="entry name" value="TmcA_C_sf"/>
</dbReference>
<evidence type="ECO:0000259" key="10">
    <source>
        <dbReference type="PROSITE" id="PS51186"/>
    </source>
</evidence>
<dbReference type="OrthoDB" id="5578851at2"/>
<comment type="similarity">
    <text evidence="9">Belongs to the TmcA family.</text>
</comment>
<dbReference type="EMBL" id="SPPA01000004">
    <property type="protein sequence ID" value="TFV12140.1"/>
    <property type="molecule type" value="Genomic_DNA"/>
</dbReference>
<dbReference type="EC" id="2.3.1.193" evidence="9"/>
<dbReference type="InterPro" id="IPR007807">
    <property type="entry name" value="TcmA/NAT10_helicase"/>
</dbReference>
<dbReference type="Pfam" id="PF17176">
    <property type="entry name" value="tRNA_bind_3"/>
    <property type="match status" value="1"/>
</dbReference>
<keyword evidence="4 9" id="KW-0819">tRNA processing</keyword>
<comment type="caution">
    <text evidence="11">The sequence shown here is derived from an EMBL/GenBank/DDBJ whole genome shotgun (WGS) entry which is preliminary data.</text>
</comment>
<reference evidence="11 12" key="1">
    <citation type="submission" date="2019-03" db="EMBL/GenBank/DDBJ databases">
        <title>Diversity of the mouse oral microbiome.</title>
        <authorList>
            <person name="Joseph S."/>
            <person name="Aduse-Opoku J."/>
            <person name="Curtis M."/>
            <person name="Wade W."/>
            <person name="Hashim A."/>
        </authorList>
    </citation>
    <scope>NUCLEOTIDE SEQUENCE [LARGE SCALE GENOMIC DNA]</scope>
    <source>
        <strain evidence="11 12">WT12</strain>
    </source>
</reference>
<sequence length="618" mass="69637">MRKLVILTRLDGSSLPNGVPYLAAQTADHLPPLIPFSNAKTLLGQEFPCAVYDMRTAQGVCLNLDALAIVAGTIQRGGTLYLLCPAWHELEQQIDDDSRRWHAGEPIATPLFYRYFKGLVEAFGFAIETSGRINQDFCNSPATPIEHLTPEQQIIFDSLPLLSAHLHFITAPRGRGKSTLAGKLAHHLSHTHSVIITARSHAALPNFWRQLDQQGLTFFAPDKLIQLIAAQQISPQQWLFIDEAASLPLPQLRRFCDYFDKVVLTSTTHNYEGTGRGFPQKLLPQLQRPTHHWTLNQPLRWDQNDPLETFIHQLLLLEPPVASGRFGAEICNKLAFYQLLADAHYKTTPTDLRRLFDAPDQQFYTISDTEKTVAAAWAIPEGHLDSSLSHAIWRGERRPHGNLVAQYLCFQGNLTLACRLRSLRISRLAVQPTQQRRGYGKRLVSQIISQIDPLVDFVSVSFGLNEGLLHFWQQCGFQLVQITPTVEASSGCHSAMMLLPLSEQGKQFTQQATEQFERDFPLLPFSAALQQFALNRPLAEAQPLTEADWQNLAGFAFAQRTFSACYAALYRLAAHFPAAQTLLSPYLERRQYQLHKAEQTALRHRLGDFLLSINVKQN</sequence>
<evidence type="ECO:0000256" key="7">
    <source>
        <dbReference type="ARBA" id="ARBA00022884"/>
    </source>
</evidence>
<keyword evidence="2 9" id="KW-0820">tRNA-binding</keyword>
<dbReference type="SUPFAM" id="SSF55729">
    <property type="entry name" value="Acyl-CoA N-acyltransferases (Nat)"/>
    <property type="match status" value="1"/>
</dbReference>
<organism evidence="11 12">
    <name type="scientific">Muribacter muris</name>
    <dbReference type="NCBI Taxonomy" id="67855"/>
    <lineage>
        <taxon>Bacteria</taxon>
        <taxon>Pseudomonadati</taxon>
        <taxon>Pseudomonadota</taxon>
        <taxon>Gammaproteobacteria</taxon>
        <taxon>Pasteurellales</taxon>
        <taxon>Pasteurellaceae</taxon>
        <taxon>Muribacter</taxon>
    </lineage>
</organism>
<evidence type="ECO:0000256" key="5">
    <source>
        <dbReference type="ARBA" id="ARBA00022741"/>
    </source>
</evidence>
<accession>A0A4Y9K509</accession>
<dbReference type="Pfam" id="PF08351">
    <property type="entry name" value="TmcA_N"/>
    <property type="match status" value="1"/>
</dbReference>
<dbReference type="GO" id="GO:1904812">
    <property type="term" value="P:rRNA acetylation involved in maturation of SSU-rRNA"/>
    <property type="evidence" value="ECO:0007669"/>
    <property type="project" value="TreeGrafter"/>
</dbReference>
<dbReference type="InterPro" id="IPR027417">
    <property type="entry name" value="P-loop_NTPase"/>
</dbReference>
<dbReference type="InterPro" id="IPR000182">
    <property type="entry name" value="GNAT_dom"/>
</dbReference>
<evidence type="ECO:0000313" key="12">
    <source>
        <dbReference type="Proteomes" id="UP000297396"/>
    </source>
</evidence>
<dbReference type="PANTHER" id="PTHR10925:SF5">
    <property type="entry name" value="RNA CYTIDINE ACETYLTRANSFERASE"/>
    <property type="match status" value="1"/>
</dbReference>
<dbReference type="GO" id="GO:0051392">
    <property type="term" value="F:tRNA cytidine N4-acetyltransferase activity"/>
    <property type="evidence" value="ECO:0007669"/>
    <property type="project" value="UniProtKB-UniRule"/>
</dbReference>
<feature type="domain" description="N-acetyltransferase" evidence="10">
    <location>
        <begin position="364"/>
        <end position="502"/>
    </location>
</feature>
<dbReference type="Pfam" id="PF13718">
    <property type="entry name" value="GNAT_acetyltr_2"/>
    <property type="match status" value="2"/>
</dbReference>
<dbReference type="InterPro" id="IPR032672">
    <property type="entry name" value="TmcA/NAT10/Kre33"/>
</dbReference>
<comment type="subcellular location">
    <subcellularLocation>
        <location evidence="9">Cytoplasm</location>
    </subcellularLocation>
</comment>
<dbReference type="HAMAP" id="MF_01886">
    <property type="entry name" value="tRNA_acetyltr_TmcA"/>
    <property type="match status" value="1"/>
</dbReference>
<feature type="binding site" evidence="9">
    <location>
        <position position="300"/>
    </location>
    <ligand>
        <name>ATP</name>
        <dbReference type="ChEBI" id="CHEBI:30616"/>
    </ligand>
</feature>
<evidence type="ECO:0000256" key="3">
    <source>
        <dbReference type="ARBA" id="ARBA00022679"/>
    </source>
</evidence>
<dbReference type="InterPro" id="IPR016181">
    <property type="entry name" value="Acyl_CoA_acyltransferase"/>
</dbReference>